<dbReference type="RefSeq" id="WP_059726885.1">
    <property type="nucleotide sequence ID" value="NZ_LOYI01000114.1"/>
</dbReference>
<dbReference type="Proteomes" id="UP000061665">
    <property type="component" value="Unassembled WGS sequence"/>
</dbReference>
<feature type="signal peptide" evidence="1">
    <location>
        <begin position="1"/>
        <end position="24"/>
    </location>
</feature>
<dbReference type="Proteomes" id="UP000062998">
    <property type="component" value="Unassembled WGS sequence"/>
</dbReference>
<evidence type="ECO:0000313" key="4">
    <source>
        <dbReference type="Proteomes" id="UP000061665"/>
    </source>
</evidence>
<accession>A0A104HZ48</accession>
<gene>
    <name evidence="2" type="ORF">WJ53_31685</name>
    <name evidence="3" type="ORF">WL73_34630</name>
</gene>
<dbReference type="OrthoDB" id="5568005at2"/>
<organism evidence="3 5">
    <name type="scientific">Burkholderia ubonensis</name>
    <dbReference type="NCBI Taxonomy" id="101571"/>
    <lineage>
        <taxon>Bacteria</taxon>
        <taxon>Pseudomonadati</taxon>
        <taxon>Pseudomonadota</taxon>
        <taxon>Betaproteobacteria</taxon>
        <taxon>Burkholderiales</taxon>
        <taxon>Burkholderiaceae</taxon>
        <taxon>Burkholderia</taxon>
        <taxon>Burkholderia cepacia complex</taxon>
    </lineage>
</organism>
<reference evidence="4 5" key="1">
    <citation type="submission" date="2015-11" db="EMBL/GenBank/DDBJ databases">
        <title>Expanding the genomic diversity of Burkholderia species for the development of highly accurate diagnostics.</title>
        <authorList>
            <person name="Sahl J."/>
            <person name="Keim P."/>
            <person name="Wagner D."/>
        </authorList>
    </citation>
    <scope>NUCLEOTIDE SEQUENCE [LARGE SCALE GENOMIC DNA]</scope>
    <source>
        <strain evidence="2 4">MSMB2058</strain>
        <strain evidence="3 5">MSMB2167WGS</strain>
    </source>
</reference>
<feature type="chain" id="PRO_5007121037" description="Carboxypeptidase regulatory-like domain-containing protein" evidence="1">
    <location>
        <begin position="25"/>
        <end position="158"/>
    </location>
</feature>
<name>A0A104HZ48_9BURK</name>
<dbReference type="EMBL" id="LOZE01000036">
    <property type="protein sequence ID" value="KVM35732.1"/>
    <property type="molecule type" value="Genomic_DNA"/>
</dbReference>
<keyword evidence="1" id="KW-0732">Signal</keyword>
<comment type="caution">
    <text evidence="3">The sequence shown here is derived from an EMBL/GenBank/DDBJ whole genome shotgun (WGS) entry which is preliminary data.</text>
</comment>
<proteinExistence type="predicted"/>
<sequence>MSIGIVRALLASMCLLGAGATALADQSPVRIELSGIEYITGGIGADDAIAFLDVAPRYNLRITLASRTGEYLSDIDVTIKSGTKPILDVQTAGPFLFARVPPGRYTVLARSGNALEVRHVVVPGRGGVDVRFYWAAPDRRDVARQCPGCPQSREPGTP</sequence>
<protein>
    <recommendedName>
        <fullName evidence="6">Carboxypeptidase regulatory-like domain-containing protein</fullName>
    </recommendedName>
</protein>
<dbReference type="EMBL" id="LPIX01000016">
    <property type="protein sequence ID" value="KWE10663.1"/>
    <property type="molecule type" value="Genomic_DNA"/>
</dbReference>
<evidence type="ECO:0000313" key="3">
    <source>
        <dbReference type="EMBL" id="KWE10663.1"/>
    </source>
</evidence>
<evidence type="ECO:0008006" key="6">
    <source>
        <dbReference type="Google" id="ProtNLM"/>
    </source>
</evidence>
<evidence type="ECO:0000256" key="1">
    <source>
        <dbReference type="SAM" id="SignalP"/>
    </source>
</evidence>
<dbReference type="AlphaFoldDB" id="A0A104HZ48"/>
<evidence type="ECO:0000313" key="2">
    <source>
        <dbReference type="EMBL" id="KVM35732.1"/>
    </source>
</evidence>
<evidence type="ECO:0000313" key="5">
    <source>
        <dbReference type="Proteomes" id="UP000062998"/>
    </source>
</evidence>